<accession>A0ACC0ZWH2</accession>
<organism evidence="1 2">
    <name type="scientific">Pistacia atlantica</name>
    <dbReference type="NCBI Taxonomy" id="434234"/>
    <lineage>
        <taxon>Eukaryota</taxon>
        <taxon>Viridiplantae</taxon>
        <taxon>Streptophyta</taxon>
        <taxon>Embryophyta</taxon>
        <taxon>Tracheophyta</taxon>
        <taxon>Spermatophyta</taxon>
        <taxon>Magnoliopsida</taxon>
        <taxon>eudicotyledons</taxon>
        <taxon>Gunneridae</taxon>
        <taxon>Pentapetalae</taxon>
        <taxon>rosids</taxon>
        <taxon>malvids</taxon>
        <taxon>Sapindales</taxon>
        <taxon>Anacardiaceae</taxon>
        <taxon>Pistacia</taxon>
    </lineage>
</organism>
<dbReference type="Proteomes" id="UP001164250">
    <property type="component" value="Chromosome 15"/>
</dbReference>
<dbReference type="EMBL" id="CM047910">
    <property type="protein sequence ID" value="KAJ0076397.1"/>
    <property type="molecule type" value="Genomic_DNA"/>
</dbReference>
<comment type="caution">
    <text evidence="1">The sequence shown here is derived from an EMBL/GenBank/DDBJ whole genome shotgun (WGS) entry which is preliminary data.</text>
</comment>
<protein>
    <submittedName>
        <fullName evidence="1">Uncharacterized protein</fullName>
    </submittedName>
</protein>
<keyword evidence="2" id="KW-1185">Reference proteome</keyword>
<reference evidence="2" key="1">
    <citation type="journal article" date="2023" name="G3 (Bethesda)">
        <title>Genome assembly and association tests identify interacting loci associated with vigor, precocity, and sex in interspecific pistachio rootstocks.</title>
        <authorList>
            <person name="Palmer W."/>
            <person name="Jacygrad E."/>
            <person name="Sagayaradj S."/>
            <person name="Cavanaugh K."/>
            <person name="Han R."/>
            <person name="Bertier L."/>
            <person name="Beede B."/>
            <person name="Kafkas S."/>
            <person name="Golino D."/>
            <person name="Preece J."/>
            <person name="Michelmore R."/>
        </authorList>
    </citation>
    <scope>NUCLEOTIDE SEQUENCE [LARGE SCALE GENOMIC DNA]</scope>
</reference>
<sequence length="48" mass="5799">MTEVPCMERKDVIWMRDPKTGNWIPETHFNQIDVAELRDKFLPHKNCQ</sequence>
<name>A0ACC0ZWH2_9ROSI</name>
<gene>
    <name evidence="1" type="ORF">Patl1_33539</name>
</gene>
<evidence type="ECO:0000313" key="1">
    <source>
        <dbReference type="EMBL" id="KAJ0076397.1"/>
    </source>
</evidence>
<evidence type="ECO:0000313" key="2">
    <source>
        <dbReference type="Proteomes" id="UP001164250"/>
    </source>
</evidence>
<proteinExistence type="predicted"/>